<dbReference type="AlphaFoldDB" id="A0A1F5R439"/>
<evidence type="ECO:0000313" key="11">
    <source>
        <dbReference type="Proteomes" id="UP000177230"/>
    </source>
</evidence>
<keyword evidence="4" id="KW-0949">S-adenosyl-L-methionine</keyword>
<dbReference type="NCBIfam" id="TIGR01579">
    <property type="entry name" value="MiaB-like-C"/>
    <property type="match status" value="1"/>
</dbReference>
<dbReference type="PROSITE" id="PS51918">
    <property type="entry name" value="RADICAL_SAM"/>
    <property type="match status" value="1"/>
</dbReference>
<dbReference type="SFLD" id="SFLDS00029">
    <property type="entry name" value="Radical_SAM"/>
    <property type="match status" value="1"/>
</dbReference>
<dbReference type="PANTHER" id="PTHR43020">
    <property type="entry name" value="CDK5 REGULATORY SUBUNIT-ASSOCIATED PROTEIN 1"/>
    <property type="match status" value="1"/>
</dbReference>
<evidence type="ECO:0000256" key="1">
    <source>
        <dbReference type="ARBA" id="ARBA00001966"/>
    </source>
</evidence>
<dbReference type="GO" id="GO:0005829">
    <property type="term" value="C:cytosol"/>
    <property type="evidence" value="ECO:0007669"/>
    <property type="project" value="TreeGrafter"/>
</dbReference>
<keyword evidence="6" id="KW-0408">Iron</keyword>
<evidence type="ECO:0000256" key="7">
    <source>
        <dbReference type="ARBA" id="ARBA00023014"/>
    </source>
</evidence>
<feature type="domain" description="MTTase N-terminal" evidence="8">
    <location>
        <begin position="4"/>
        <end position="114"/>
    </location>
</feature>
<accession>A0A1F5R439</accession>
<dbReference type="FunFam" id="3.80.30.20:FF:000001">
    <property type="entry name" value="tRNA-2-methylthio-N(6)-dimethylallyladenosine synthase 2"/>
    <property type="match status" value="1"/>
</dbReference>
<dbReference type="InterPro" id="IPR020612">
    <property type="entry name" value="Methylthiotransferase_CS"/>
</dbReference>
<comment type="caution">
    <text evidence="10">The sequence shown here is derived from an EMBL/GenBank/DDBJ whole genome shotgun (WGS) entry which is preliminary data.</text>
</comment>
<dbReference type="SFLD" id="SFLDG01061">
    <property type="entry name" value="methylthiotransferase"/>
    <property type="match status" value="1"/>
</dbReference>
<dbReference type="EMBL" id="MFFM01000044">
    <property type="protein sequence ID" value="OGF09237.1"/>
    <property type="molecule type" value="Genomic_DNA"/>
</dbReference>
<evidence type="ECO:0000313" key="10">
    <source>
        <dbReference type="EMBL" id="OGF09237.1"/>
    </source>
</evidence>
<keyword evidence="3 10" id="KW-0808">Transferase</keyword>
<dbReference type="SMART" id="SM00729">
    <property type="entry name" value="Elp3"/>
    <property type="match status" value="1"/>
</dbReference>
<comment type="cofactor">
    <cofactor evidence="1">
        <name>[4Fe-4S] cluster</name>
        <dbReference type="ChEBI" id="CHEBI:49883"/>
    </cofactor>
</comment>
<keyword evidence="5" id="KW-0479">Metal-binding</keyword>
<feature type="domain" description="Radical SAM core" evidence="9">
    <location>
        <begin position="126"/>
        <end position="350"/>
    </location>
</feature>
<evidence type="ECO:0000256" key="6">
    <source>
        <dbReference type="ARBA" id="ARBA00023004"/>
    </source>
</evidence>
<dbReference type="PANTHER" id="PTHR43020:SF2">
    <property type="entry name" value="MITOCHONDRIAL TRNA METHYLTHIOTRANSFERASE CDK5RAP1"/>
    <property type="match status" value="1"/>
</dbReference>
<proteinExistence type="predicted"/>
<protein>
    <submittedName>
        <fullName evidence="10">tRNA (N(6)-L-threonylcarbamoyladenosine(37)-C(2))-methylthiotransferase MtaB</fullName>
    </submittedName>
</protein>
<reference evidence="10 11" key="1">
    <citation type="journal article" date="2016" name="Nat. Commun.">
        <title>Thousands of microbial genomes shed light on interconnected biogeochemical processes in an aquifer system.</title>
        <authorList>
            <person name="Anantharaman K."/>
            <person name="Brown C.T."/>
            <person name="Hug L.A."/>
            <person name="Sharon I."/>
            <person name="Castelle C.J."/>
            <person name="Probst A.J."/>
            <person name="Thomas B.C."/>
            <person name="Singh A."/>
            <person name="Wilkins M.J."/>
            <person name="Karaoz U."/>
            <person name="Brodie E.L."/>
            <person name="Williams K.H."/>
            <person name="Hubbard S.S."/>
            <person name="Banfield J.F."/>
        </authorList>
    </citation>
    <scope>NUCLEOTIDE SEQUENCE [LARGE SCALE GENOMIC DNA]</scope>
</reference>
<evidence type="ECO:0000259" key="9">
    <source>
        <dbReference type="PROSITE" id="PS51918"/>
    </source>
</evidence>
<name>A0A1F5R439_9BACT</name>
<evidence type="ECO:0000256" key="3">
    <source>
        <dbReference type="ARBA" id="ARBA00022679"/>
    </source>
</evidence>
<dbReference type="Pfam" id="PF04055">
    <property type="entry name" value="Radical_SAM"/>
    <property type="match status" value="1"/>
</dbReference>
<evidence type="ECO:0000256" key="5">
    <source>
        <dbReference type="ARBA" id="ARBA00022723"/>
    </source>
</evidence>
<evidence type="ECO:0000256" key="2">
    <source>
        <dbReference type="ARBA" id="ARBA00022485"/>
    </source>
</evidence>
<dbReference type="InterPro" id="IPR006638">
    <property type="entry name" value="Elp3/MiaA/NifB-like_rSAM"/>
</dbReference>
<dbReference type="Gene3D" id="3.40.50.12160">
    <property type="entry name" value="Methylthiotransferase, N-terminal domain"/>
    <property type="match status" value="1"/>
</dbReference>
<dbReference type="InterPro" id="IPR005839">
    <property type="entry name" value="Methylthiotransferase"/>
</dbReference>
<dbReference type="InterPro" id="IPR058240">
    <property type="entry name" value="rSAM_sf"/>
</dbReference>
<dbReference type="InterPro" id="IPR023404">
    <property type="entry name" value="rSAM_horseshoe"/>
</dbReference>
<dbReference type="GO" id="GO:0046872">
    <property type="term" value="F:metal ion binding"/>
    <property type="evidence" value="ECO:0007669"/>
    <property type="project" value="UniProtKB-KW"/>
</dbReference>
<dbReference type="PROSITE" id="PS51449">
    <property type="entry name" value="MTTASE_N"/>
    <property type="match status" value="1"/>
</dbReference>
<dbReference type="InterPro" id="IPR006467">
    <property type="entry name" value="MiaB-like_bact"/>
</dbReference>
<evidence type="ECO:0000259" key="8">
    <source>
        <dbReference type="PROSITE" id="PS51449"/>
    </source>
</evidence>
<dbReference type="PROSITE" id="PS01278">
    <property type="entry name" value="MTTASE_RADICAL"/>
    <property type="match status" value="1"/>
</dbReference>
<dbReference type="Proteomes" id="UP000177230">
    <property type="component" value="Unassembled WGS sequence"/>
</dbReference>
<dbReference type="Gene3D" id="3.80.30.20">
    <property type="entry name" value="tm_1862 like domain"/>
    <property type="match status" value="1"/>
</dbReference>
<gene>
    <name evidence="10" type="ORF">A2024_05195</name>
</gene>
<sequence length="421" mass="47019">MSDILFQMTTFGCKANQYDSQLWRTTLENAGLRHNEGTADIFLVNTCSVTSAAEQQARQTVRKIIRNNPSGKIIIIGCYGQLAAEPLTKIDGVGLVLGRHSSEAAGQLLSWLGISQDKLPRGIKTFHGHTRAFIKVQDGCNHRCSYCIVPLARGASRSRPLDEILSEAQNLAASGHRELVVTGIRLGDFKPSLGILLRSLKDIPGLDRIRLSSLEPDDLSDDLMETMQGIPQLARHLHLPLQSGCDGILKKMNRPYSVAYYRELLGKLRVAMPDITIGSDIIAGFPGETEEHFGQGVRNIRELGFTHLHVFTYSKRPGTKAALMAGQIPEEIKKERLHRLKDIHEKLQQEYFSALTGKTELVLAESADRGLWSGFGEHYYKVYFRSEQNLKNQMVRVKLSQPYEQGILGELTDNLDQPKQC</sequence>
<evidence type="ECO:0000256" key="4">
    <source>
        <dbReference type="ARBA" id="ARBA00022691"/>
    </source>
</evidence>
<keyword evidence="7" id="KW-0411">Iron-sulfur</keyword>
<dbReference type="InterPro" id="IPR038135">
    <property type="entry name" value="Methylthiotransferase_N_sf"/>
</dbReference>
<dbReference type="Pfam" id="PF00919">
    <property type="entry name" value="UPF0004"/>
    <property type="match status" value="1"/>
</dbReference>
<organism evidence="10 11">
    <name type="scientific">Candidatus Edwardsbacteria bacterium GWF2_54_11</name>
    <dbReference type="NCBI Taxonomy" id="1817851"/>
    <lineage>
        <taxon>Bacteria</taxon>
        <taxon>Candidatus Edwardsiibacteriota</taxon>
    </lineage>
</organism>
<dbReference type="InterPro" id="IPR007197">
    <property type="entry name" value="rSAM"/>
</dbReference>
<dbReference type="SUPFAM" id="SSF102114">
    <property type="entry name" value="Radical SAM enzymes"/>
    <property type="match status" value="1"/>
</dbReference>
<dbReference type="InterPro" id="IPR013848">
    <property type="entry name" value="Methylthiotransferase_N"/>
</dbReference>
<dbReference type="GO" id="GO:0051539">
    <property type="term" value="F:4 iron, 4 sulfur cluster binding"/>
    <property type="evidence" value="ECO:0007669"/>
    <property type="project" value="UniProtKB-KW"/>
</dbReference>
<dbReference type="CDD" id="cd01335">
    <property type="entry name" value="Radical_SAM"/>
    <property type="match status" value="1"/>
</dbReference>
<dbReference type="NCBIfam" id="TIGR00089">
    <property type="entry name" value="MiaB/RimO family radical SAM methylthiotransferase"/>
    <property type="match status" value="1"/>
</dbReference>
<dbReference type="GO" id="GO:0035597">
    <property type="term" value="F:tRNA-2-methylthio-N(6)-dimethylallyladenosine(37) synthase activity"/>
    <property type="evidence" value="ECO:0007669"/>
    <property type="project" value="TreeGrafter"/>
</dbReference>
<keyword evidence="2" id="KW-0004">4Fe-4S</keyword>
<dbReference type="SFLD" id="SFLDG01082">
    <property type="entry name" value="B12-binding_domain_containing"/>
    <property type="match status" value="1"/>
</dbReference>